<organism evidence="8 9">
    <name type="scientific">Saccoglossus kowalevskii</name>
    <name type="common">Acorn worm</name>
    <dbReference type="NCBI Taxonomy" id="10224"/>
    <lineage>
        <taxon>Eukaryota</taxon>
        <taxon>Metazoa</taxon>
        <taxon>Hemichordata</taxon>
        <taxon>Enteropneusta</taxon>
        <taxon>Harrimaniidae</taxon>
        <taxon>Saccoglossus</taxon>
    </lineage>
</organism>
<evidence type="ECO:0000256" key="4">
    <source>
        <dbReference type="ARBA" id="ARBA00023187"/>
    </source>
</evidence>
<evidence type="ECO:0000256" key="2">
    <source>
        <dbReference type="ARBA" id="ARBA00010313"/>
    </source>
</evidence>
<proteinExistence type="inferred from homology"/>
<evidence type="ECO:0000256" key="3">
    <source>
        <dbReference type="ARBA" id="ARBA00022664"/>
    </source>
</evidence>
<keyword evidence="6" id="KW-0175">Coiled coil</keyword>
<feature type="compositionally biased region" description="Polar residues" evidence="7">
    <location>
        <begin position="252"/>
        <end position="262"/>
    </location>
</feature>
<name>A0ABM0MZ87_SACKO</name>
<feature type="compositionally biased region" description="Polar residues" evidence="7">
    <location>
        <begin position="306"/>
        <end position="326"/>
    </location>
</feature>
<feature type="coiled-coil region" evidence="6">
    <location>
        <begin position="181"/>
        <end position="243"/>
    </location>
</feature>
<evidence type="ECO:0000256" key="6">
    <source>
        <dbReference type="SAM" id="Coils"/>
    </source>
</evidence>
<dbReference type="GeneID" id="100366576"/>
<evidence type="ECO:0000256" key="5">
    <source>
        <dbReference type="ARBA" id="ARBA00023242"/>
    </source>
</evidence>
<dbReference type="RefSeq" id="XP_006825328.1">
    <property type="nucleotide sequence ID" value="XM_006825265.1"/>
</dbReference>
<feature type="region of interest" description="Disordered" evidence="7">
    <location>
        <begin position="252"/>
        <end position="283"/>
    </location>
</feature>
<dbReference type="Proteomes" id="UP000694865">
    <property type="component" value="Unplaced"/>
</dbReference>
<evidence type="ECO:0000256" key="1">
    <source>
        <dbReference type="ARBA" id="ARBA00004123"/>
    </source>
</evidence>
<dbReference type="PANTHER" id="PTHR15217">
    <property type="entry name" value="WILMS' TUMOR 1-ASSOCIATING PROTEIN"/>
    <property type="match status" value="1"/>
</dbReference>
<dbReference type="InterPro" id="IPR033757">
    <property type="entry name" value="WTAP"/>
</dbReference>
<feature type="coiled-coil region" evidence="6">
    <location>
        <begin position="83"/>
        <end position="149"/>
    </location>
</feature>
<sequence>MSEGEPAPKRVRISEDDLKQLSKDELIAKCCKQDSYINDLESKTASDHPCSSEELAGLRESEEKLKQQQHESTSRERVLVMRLTTKEQEMQEYASQITELKQNATSAQLRSVLLDPAINILFHRMKKDLEESRDKLEEAQNEMGAWKFTPDSQTGKKLMSRCRQLIQENQELGRQLSQGRIAQLEAELALQKKYSEELKSSQDELNDFVIQLDEEVEGMQSTIQTLQQQLKEAKQQVSLDKSNTVCTHCSVSTNHNTVSPPTTHDDRTTRNVDSGSQNNYDEKTVDEVAYTDKTEVNRTTGTICNEQQDSSEEFSTFENRTSSDYNTLEGDGGDVTQEQTTYNKYNNKGVDSPEEITPSSPNKCSGELSDIVEPSEQNGLSNISTAHSAEKENDD</sequence>
<feature type="compositionally biased region" description="Polar residues" evidence="7">
    <location>
        <begin position="375"/>
        <end position="387"/>
    </location>
</feature>
<comment type="similarity">
    <text evidence="2">Belongs to the fl(2)d family.</text>
</comment>
<feature type="compositionally biased region" description="Polar residues" evidence="7">
    <location>
        <begin position="336"/>
        <end position="346"/>
    </location>
</feature>
<keyword evidence="4" id="KW-0508">mRNA splicing</keyword>
<reference evidence="9" key="1">
    <citation type="submission" date="2025-08" db="UniProtKB">
        <authorList>
            <consortium name="RefSeq"/>
        </authorList>
    </citation>
    <scope>IDENTIFICATION</scope>
    <source>
        <tissue evidence="9">Testes</tissue>
    </source>
</reference>
<dbReference type="Pfam" id="PF17098">
    <property type="entry name" value="Wtap"/>
    <property type="match status" value="1"/>
</dbReference>
<keyword evidence="8" id="KW-1185">Reference proteome</keyword>
<gene>
    <name evidence="9" type="primary">LOC100366576</name>
</gene>
<protein>
    <submittedName>
        <fullName evidence="9">Pre-mRNA-splicing regulator WTAP-like</fullName>
    </submittedName>
</protein>
<keyword evidence="3" id="KW-0507">mRNA processing</keyword>
<feature type="compositionally biased region" description="Basic and acidic residues" evidence="7">
    <location>
        <begin position="56"/>
        <end position="76"/>
    </location>
</feature>
<comment type="subcellular location">
    <subcellularLocation>
        <location evidence="1">Nucleus</location>
    </subcellularLocation>
</comment>
<accession>A0ABM0MZ87</accession>
<evidence type="ECO:0000256" key="7">
    <source>
        <dbReference type="SAM" id="MobiDB-lite"/>
    </source>
</evidence>
<feature type="region of interest" description="Disordered" evidence="7">
    <location>
        <begin position="41"/>
        <end position="76"/>
    </location>
</feature>
<keyword evidence="5" id="KW-0539">Nucleus</keyword>
<dbReference type="PANTHER" id="PTHR15217:SF0">
    <property type="entry name" value="PRE-MRNA-SPLICING REGULATOR WTAP"/>
    <property type="match status" value="1"/>
</dbReference>
<feature type="region of interest" description="Disordered" evidence="7">
    <location>
        <begin position="306"/>
        <end position="395"/>
    </location>
</feature>
<evidence type="ECO:0000313" key="8">
    <source>
        <dbReference type="Proteomes" id="UP000694865"/>
    </source>
</evidence>
<evidence type="ECO:0000313" key="9">
    <source>
        <dbReference type="RefSeq" id="XP_006825328.1"/>
    </source>
</evidence>